<feature type="domain" description="TOG" evidence="7">
    <location>
        <begin position="370"/>
        <end position="599"/>
    </location>
</feature>
<dbReference type="GO" id="GO:0051301">
    <property type="term" value="P:cell division"/>
    <property type="evidence" value="ECO:0007669"/>
    <property type="project" value="UniProtKB-KW"/>
</dbReference>
<gene>
    <name evidence="8" type="ORF">Rhopal_003775-T1</name>
</gene>
<dbReference type="GO" id="GO:0090307">
    <property type="term" value="P:mitotic spindle assembly"/>
    <property type="evidence" value="ECO:0007669"/>
    <property type="project" value="TreeGrafter"/>
</dbReference>
<name>A0AAV5GMK2_9BASI</name>
<feature type="compositionally biased region" description="Low complexity" evidence="6">
    <location>
        <begin position="285"/>
        <end position="297"/>
    </location>
</feature>
<sequence length="1182" mass="123926">MDWTLLEPQLAHSGASLVPLPSTPPPAIAQLYNAKRIQALAQLKQLLHEAQAVNDADHLAQTLRQSLKSNNAHVAAAALACLPPLFPLLVQPDQPPSTSANSLRHAFAVLLPLDKLGDAKQQTRELALEGLVSAAHTCLQLGAEASGAAGGPAAKGKEGPWQVLERGVHEYGFGSKSAKAREQSLRFLAAIRCPPADGDVPLPPLRPFTPLLLPLLSDSDSAVRSLALHTCIAVFTHPSVTPAAKADLKKAMAALDVAKKVQDQILSAVLGGAPPAAVERSPSQGSLSSLGATSDSSRGAAPARSTRSGGSAPGASDAAPRRLTRSQAAAQSSSSSNTHTPSLLASLPATAFPSDPSAAQPASAEISPVYIASERDLRAEFDAMKPGFEGKETEQNWQGELQAVFVQCVRGVLDGIIRTSSSLRTTLAISTLTLISELATSLPPSQLDQLLDPLLSHLLSMANQTKKIVGSASQSSAATLMTHAPYHLRTVQLVAALLSEKTVSARQFGAQHLVTVLDSYGRTSRAALDSTGGTDELERAIAKALADPNAQVRETARRAYWAFVERGWAERAERVREALDASAKKLLDKVKPAQAPAPAAAPAATPVRNGGAAASAPSAAGSPGGKKPTMRELMAAKRKEAQAAQQAEDAAARDEGADEAPTETPERAQTVALDAASPAASVTPQATPTRTAFSPNATPARSIAENDDAASPSASALLSPSPARQTPSRSPAARTPAYPQAATQTPSSFSVASSADFASPSRPSRQHDLVPDPVVDEALREQALQAEQAAERLLELTQDEAEEQQQSPSRGTFSPSNGPGAVGTPVSSRTAPAQSAALHTPAPNPALRRLAGGTVFEDSPDARDGSGAGTRGTWWIRRSEALRAPPAKERPLVEDSPEARDEVERLVEGLRGMSLEAGELRRLSALSRERPVRDVEEEEEEEADERADGIDSPGKVANGGASTAARFWGDERRFERVYEGLEAFLLRPDAPEHSGQSRDVALLLLKDLVENQLPCFVGEEAGVFDLLFKLREDPSRTSIAATEAIATSFTSRLEPLYGLGSLVPSLTSYLASTTAAPDVRARSYALGLRLMGAFFELLPAEVLEDVLPQSRDLLKQALNDSTAPDLRRAALMALVSAQVALSAGDDAAASSAAAQSKLDALVGGLEKDQANLLAYYAAKRAA</sequence>
<feature type="region of interest" description="Disordered" evidence="6">
    <location>
        <begin position="799"/>
        <end position="848"/>
    </location>
</feature>
<dbReference type="SUPFAM" id="SSF48371">
    <property type="entry name" value="ARM repeat"/>
    <property type="match status" value="1"/>
</dbReference>
<evidence type="ECO:0000256" key="4">
    <source>
        <dbReference type="ARBA" id="ARBA00022701"/>
    </source>
</evidence>
<feature type="compositionally biased region" description="Polar residues" evidence="6">
    <location>
        <begin position="804"/>
        <end position="817"/>
    </location>
</feature>
<comment type="subcellular location">
    <subcellularLocation>
        <location evidence="1">Cytoplasm</location>
        <location evidence="1">Cytoskeleton</location>
        <location evidence="1">Spindle</location>
    </subcellularLocation>
</comment>
<proteinExistence type="inferred from homology"/>
<evidence type="ECO:0000256" key="3">
    <source>
        <dbReference type="ARBA" id="ARBA00022618"/>
    </source>
</evidence>
<dbReference type="AlphaFoldDB" id="A0AAV5GMK2"/>
<dbReference type="Gene3D" id="1.25.10.10">
    <property type="entry name" value="Leucine-rich Repeat Variant"/>
    <property type="match status" value="3"/>
</dbReference>
<evidence type="ECO:0000313" key="8">
    <source>
        <dbReference type="EMBL" id="GJN90761.1"/>
    </source>
</evidence>
<dbReference type="GO" id="GO:0008017">
    <property type="term" value="F:microtubule binding"/>
    <property type="evidence" value="ECO:0007669"/>
    <property type="project" value="TreeGrafter"/>
</dbReference>
<feature type="domain" description="TOG" evidence="7">
    <location>
        <begin position="13"/>
        <end position="261"/>
    </location>
</feature>
<keyword evidence="3" id="KW-0132">Cell division</keyword>
<keyword evidence="9" id="KW-1185">Reference proteome</keyword>
<feature type="compositionally biased region" description="Low complexity" evidence="6">
    <location>
        <begin position="746"/>
        <end position="761"/>
    </location>
</feature>
<dbReference type="Proteomes" id="UP001342314">
    <property type="component" value="Unassembled WGS sequence"/>
</dbReference>
<reference evidence="8 9" key="1">
    <citation type="submission" date="2021-12" db="EMBL/GenBank/DDBJ databases">
        <title>High titer production of polyol ester of fatty acids by Rhodotorula paludigena BS15 towards product separation-free biomass refinery.</title>
        <authorList>
            <person name="Mano J."/>
            <person name="Ono H."/>
            <person name="Tanaka T."/>
            <person name="Naito K."/>
            <person name="Sushida H."/>
            <person name="Ike M."/>
            <person name="Tokuyasu K."/>
            <person name="Kitaoka M."/>
        </authorList>
    </citation>
    <scope>NUCLEOTIDE SEQUENCE [LARGE SCALE GENOMIC DNA]</scope>
    <source>
        <strain evidence="8 9">BS15</strain>
    </source>
</reference>
<evidence type="ECO:0000313" key="9">
    <source>
        <dbReference type="Proteomes" id="UP001342314"/>
    </source>
</evidence>
<dbReference type="EMBL" id="BQKY01000007">
    <property type="protein sequence ID" value="GJN90761.1"/>
    <property type="molecule type" value="Genomic_DNA"/>
</dbReference>
<protein>
    <recommendedName>
        <fullName evidence="7">TOG domain-containing protein</fullName>
    </recommendedName>
</protein>
<feature type="compositionally biased region" description="Low complexity" evidence="6">
    <location>
        <begin position="351"/>
        <end position="360"/>
    </location>
</feature>
<feature type="compositionally biased region" description="Polar residues" evidence="6">
    <location>
        <begin position="680"/>
        <end position="699"/>
    </location>
</feature>
<feature type="region of interest" description="Disordered" evidence="6">
    <location>
        <begin position="928"/>
        <end position="956"/>
    </location>
</feature>
<evidence type="ECO:0000256" key="1">
    <source>
        <dbReference type="ARBA" id="ARBA00004186"/>
    </source>
</evidence>
<feature type="region of interest" description="Disordered" evidence="6">
    <location>
        <begin position="877"/>
        <end position="897"/>
    </location>
</feature>
<dbReference type="InterPro" id="IPR024395">
    <property type="entry name" value="CLASP_N_dom"/>
</dbReference>
<dbReference type="InterPro" id="IPR011989">
    <property type="entry name" value="ARM-like"/>
</dbReference>
<dbReference type="GO" id="GO:1990023">
    <property type="term" value="C:mitotic spindle midzone"/>
    <property type="evidence" value="ECO:0007669"/>
    <property type="project" value="TreeGrafter"/>
</dbReference>
<evidence type="ECO:0000256" key="6">
    <source>
        <dbReference type="SAM" id="MobiDB-lite"/>
    </source>
</evidence>
<dbReference type="GO" id="GO:0005881">
    <property type="term" value="C:cytoplasmic microtubule"/>
    <property type="evidence" value="ECO:0007669"/>
    <property type="project" value="TreeGrafter"/>
</dbReference>
<dbReference type="PANTHER" id="PTHR21567:SF9">
    <property type="entry name" value="CLIP-ASSOCIATING PROTEIN"/>
    <property type="match status" value="1"/>
</dbReference>
<feature type="compositionally biased region" description="Low complexity" evidence="6">
    <location>
        <begin position="709"/>
        <end position="723"/>
    </location>
</feature>
<feature type="compositionally biased region" description="Acidic residues" evidence="6">
    <location>
        <begin position="935"/>
        <end position="945"/>
    </location>
</feature>
<evidence type="ECO:0000259" key="7">
    <source>
        <dbReference type="SMART" id="SM01349"/>
    </source>
</evidence>
<dbReference type="SMART" id="SM01349">
    <property type="entry name" value="TOG"/>
    <property type="match status" value="2"/>
</dbReference>
<dbReference type="PANTHER" id="PTHR21567">
    <property type="entry name" value="CLASP"/>
    <property type="match status" value="1"/>
</dbReference>
<dbReference type="GO" id="GO:0005815">
    <property type="term" value="C:microtubule organizing center"/>
    <property type="evidence" value="ECO:0007669"/>
    <property type="project" value="TreeGrafter"/>
</dbReference>
<dbReference type="Pfam" id="PF12348">
    <property type="entry name" value="CLASP_N"/>
    <property type="match status" value="1"/>
</dbReference>
<comment type="similarity">
    <text evidence="2">Belongs to the CLASP family.</text>
</comment>
<keyword evidence="5" id="KW-0498">Mitosis</keyword>
<dbReference type="GO" id="GO:0005876">
    <property type="term" value="C:spindle microtubule"/>
    <property type="evidence" value="ECO:0007669"/>
    <property type="project" value="TreeGrafter"/>
</dbReference>
<organism evidence="8 9">
    <name type="scientific">Rhodotorula paludigena</name>
    <dbReference type="NCBI Taxonomy" id="86838"/>
    <lineage>
        <taxon>Eukaryota</taxon>
        <taxon>Fungi</taxon>
        <taxon>Dikarya</taxon>
        <taxon>Basidiomycota</taxon>
        <taxon>Pucciniomycotina</taxon>
        <taxon>Microbotryomycetes</taxon>
        <taxon>Sporidiobolales</taxon>
        <taxon>Sporidiobolaceae</taxon>
        <taxon>Rhodotorula</taxon>
    </lineage>
</organism>
<feature type="compositionally biased region" description="Low complexity" evidence="6">
    <location>
        <begin position="307"/>
        <end position="318"/>
    </location>
</feature>
<evidence type="ECO:0000256" key="5">
    <source>
        <dbReference type="ARBA" id="ARBA00022776"/>
    </source>
</evidence>
<feature type="region of interest" description="Disordered" evidence="6">
    <location>
        <begin position="274"/>
        <end position="360"/>
    </location>
</feature>
<feature type="compositionally biased region" description="Low complexity" evidence="6">
    <location>
        <begin position="594"/>
        <end position="627"/>
    </location>
</feature>
<comment type="caution">
    <text evidence="8">The sequence shown here is derived from an EMBL/GenBank/DDBJ whole genome shotgun (WGS) entry which is preliminary data.</text>
</comment>
<evidence type="ECO:0000256" key="2">
    <source>
        <dbReference type="ARBA" id="ARBA00009549"/>
    </source>
</evidence>
<keyword evidence="5" id="KW-0131">Cell cycle</keyword>
<accession>A0AAV5GMK2</accession>
<dbReference type="InterPro" id="IPR034085">
    <property type="entry name" value="TOG"/>
</dbReference>
<feature type="region of interest" description="Disordered" evidence="6">
    <location>
        <begin position="594"/>
        <end position="769"/>
    </location>
</feature>
<dbReference type="InterPro" id="IPR016024">
    <property type="entry name" value="ARM-type_fold"/>
</dbReference>
<feature type="compositionally biased region" description="Low complexity" evidence="6">
    <location>
        <begin position="326"/>
        <end position="336"/>
    </location>
</feature>
<keyword evidence="4" id="KW-0493">Microtubule</keyword>